<keyword evidence="3" id="KW-0614">Plasmid</keyword>
<dbReference type="CDD" id="cd00093">
    <property type="entry name" value="HTH_XRE"/>
    <property type="match status" value="1"/>
</dbReference>
<feature type="domain" description="HTH cro/C1-type" evidence="2">
    <location>
        <begin position="29"/>
        <end position="83"/>
    </location>
</feature>
<name>A0ABY6ZRU1_9BACL</name>
<dbReference type="PANTHER" id="PTHR46558">
    <property type="entry name" value="TRACRIPTIONAL REGULATORY PROTEIN-RELATED-RELATED"/>
    <property type="match status" value="1"/>
</dbReference>
<dbReference type="Pfam" id="PF01381">
    <property type="entry name" value="HTH_3"/>
    <property type="match status" value="1"/>
</dbReference>
<reference evidence="3" key="1">
    <citation type="submission" date="2022-08" db="EMBL/GenBank/DDBJ databases">
        <title>Alicyclobacillus fastidiosus DSM 17978, complete genome.</title>
        <authorList>
            <person name="Wang Q."/>
            <person name="Cai R."/>
            <person name="Wang Z."/>
        </authorList>
    </citation>
    <scope>NUCLEOTIDE SEQUENCE</scope>
    <source>
        <strain evidence="3">DSM 17978</strain>
        <plasmid evidence="3">unnamed1</plasmid>
    </source>
</reference>
<organism evidence="3 4">
    <name type="scientific">Alicyclobacillus fastidiosus</name>
    <dbReference type="NCBI Taxonomy" id="392011"/>
    <lineage>
        <taxon>Bacteria</taxon>
        <taxon>Bacillati</taxon>
        <taxon>Bacillota</taxon>
        <taxon>Bacilli</taxon>
        <taxon>Bacillales</taxon>
        <taxon>Alicyclobacillaceae</taxon>
        <taxon>Alicyclobacillus</taxon>
    </lineage>
</organism>
<protein>
    <submittedName>
        <fullName evidence="3">Helix-turn-helix transcriptional regulator</fullName>
    </submittedName>
</protein>
<dbReference type="PANTHER" id="PTHR46558:SF14">
    <property type="entry name" value="HTH-TYPE TRANSCRIPTIONAL REGULATOR ANSR"/>
    <property type="match status" value="1"/>
</dbReference>
<accession>A0ABY6ZRU1</accession>
<evidence type="ECO:0000259" key="2">
    <source>
        <dbReference type="PROSITE" id="PS50943"/>
    </source>
</evidence>
<dbReference type="SUPFAM" id="SSF47413">
    <property type="entry name" value="lambda repressor-like DNA-binding domains"/>
    <property type="match status" value="1"/>
</dbReference>
<dbReference type="InterPro" id="IPR001387">
    <property type="entry name" value="Cro/C1-type_HTH"/>
</dbReference>
<evidence type="ECO:0000313" key="3">
    <source>
        <dbReference type="EMBL" id="WAH44819.1"/>
    </source>
</evidence>
<keyword evidence="4" id="KW-1185">Reference proteome</keyword>
<gene>
    <name evidence="3" type="ORF">NZD89_28605</name>
</gene>
<evidence type="ECO:0000256" key="1">
    <source>
        <dbReference type="ARBA" id="ARBA00023125"/>
    </source>
</evidence>
<dbReference type="Proteomes" id="UP001164761">
    <property type="component" value="Plasmid unnamed1"/>
</dbReference>
<dbReference type="InterPro" id="IPR010982">
    <property type="entry name" value="Lambda_DNA-bd_dom_sf"/>
</dbReference>
<sequence length="128" mass="14418">MDKNVDGVAYLSDDLDVGGVLVSNLSTRLMECRKRKGWTQSFVSEKTGITNFALSKYERGTREPDTSTLSILATLYDVSIDYLVNGDSRELDLFEILHYDHLLFRGTQLTAEERSKAITILMALFSQS</sequence>
<dbReference type="Gene3D" id="1.10.260.40">
    <property type="entry name" value="lambda repressor-like DNA-binding domains"/>
    <property type="match status" value="1"/>
</dbReference>
<proteinExistence type="predicted"/>
<dbReference type="PROSITE" id="PS50943">
    <property type="entry name" value="HTH_CROC1"/>
    <property type="match status" value="1"/>
</dbReference>
<dbReference type="SMART" id="SM00530">
    <property type="entry name" value="HTH_XRE"/>
    <property type="match status" value="1"/>
</dbReference>
<evidence type="ECO:0000313" key="4">
    <source>
        <dbReference type="Proteomes" id="UP001164761"/>
    </source>
</evidence>
<keyword evidence="1" id="KW-0238">DNA-binding</keyword>
<geneLocation type="plasmid" evidence="3 4">
    <name>unnamed1</name>
</geneLocation>
<dbReference type="EMBL" id="CP104068">
    <property type="protein sequence ID" value="WAH44819.1"/>
    <property type="molecule type" value="Genomic_DNA"/>
</dbReference>
<dbReference type="RefSeq" id="WP_268008691.1">
    <property type="nucleotide sequence ID" value="NZ_CP104068.1"/>
</dbReference>